<comment type="caution">
    <text evidence="1">The sequence shown here is derived from an EMBL/GenBank/DDBJ whole genome shotgun (WGS) entry which is preliminary data.</text>
</comment>
<evidence type="ECO:0000313" key="1">
    <source>
        <dbReference type="EMBL" id="NGO71835.1"/>
    </source>
</evidence>
<organism evidence="1 2">
    <name type="scientific">Streptomyces boncukensis</name>
    <dbReference type="NCBI Taxonomy" id="2711219"/>
    <lineage>
        <taxon>Bacteria</taxon>
        <taxon>Bacillati</taxon>
        <taxon>Actinomycetota</taxon>
        <taxon>Actinomycetes</taxon>
        <taxon>Kitasatosporales</taxon>
        <taxon>Streptomycetaceae</taxon>
        <taxon>Streptomyces</taxon>
    </lineage>
</organism>
<evidence type="ECO:0000313" key="2">
    <source>
        <dbReference type="Proteomes" id="UP000477722"/>
    </source>
</evidence>
<protein>
    <submittedName>
        <fullName evidence="1">Uncharacterized protein</fullName>
    </submittedName>
</protein>
<reference evidence="1 2" key="1">
    <citation type="submission" date="2020-02" db="EMBL/GenBank/DDBJ databases">
        <title>Whole-genome analyses of novel actinobacteria.</title>
        <authorList>
            <person name="Sahin N."/>
            <person name="Tatar D."/>
        </authorList>
    </citation>
    <scope>NUCLEOTIDE SEQUENCE [LARGE SCALE GENOMIC DNA]</scope>
    <source>
        <strain evidence="1 2">SB3404</strain>
    </source>
</reference>
<dbReference type="AlphaFoldDB" id="A0A6G4X2V3"/>
<dbReference type="RefSeq" id="WP_165301460.1">
    <property type="nucleotide sequence ID" value="NZ_JAAKZZ010000359.1"/>
</dbReference>
<gene>
    <name evidence="1" type="ORF">G5C65_26495</name>
</gene>
<sequence>MSTWPHKTIPELTDTELAAAIEEHEGDPDPVTRQIVDGCIREWERRHDLPAT</sequence>
<name>A0A6G4X2V3_9ACTN</name>
<keyword evidence="2" id="KW-1185">Reference proteome</keyword>
<dbReference type="Proteomes" id="UP000477722">
    <property type="component" value="Unassembled WGS sequence"/>
</dbReference>
<accession>A0A6G4X2V3</accession>
<dbReference type="EMBL" id="JAAKZZ010000359">
    <property type="protein sequence ID" value="NGO71835.1"/>
    <property type="molecule type" value="Genomic_DNA"/>
</dbReference>
<proteinExistence type="predicted"/>